<evidence type="ECO:0000313" key="2">
    <source>
        <dbReference type="Proteomes" id="UP000480943"/>
    </source>
</evidence>
<organism evidence="1 2">
    <name type="scientific">Photobacterium damselae subsp. damselae</name>
    <name type="common">Listonella damsela</name>
    <dbReference type="NCBI Taxonomy" id="85581"/>
    <lineage>
        <taxon>Bacteria</taxon>
        <taxon>Pseudomonadati</taxon>
        <taxon>Pseudomonadota</taxon>
        <taxon>Gammaproteobacteria</taxon>
        <taxon>Vibrionales</taxon>
        <taxon>Vibrionaceae</taxon>
        <taxon>Photobacterium</taxon>
    </lineage>
</organism>
<dbReference type="Proteomes" id="UP000480943">
    <property type="component" value="Unassembled WGS sequence"/>
</dbReference>
<comment type="caution">
    <text evidence="1">The sequence shown here is derived from an EMBL/GenBank/DDBJ whole genome shotgun (WGS) entry which is preliminary data.</text>
</comment>
<evidence type="ECO:0000313" key="1">
    <source>
        <dbReference type="EMBL" id="KAB1186341.1"/>
    </source>
</evidence>
<dbReference type="EMBL" id="VZUQ01000008">
    <property type="protein sequence ID" value="KAB1186341.1"/>
    <property type="molecule type" value="Genomic_DNA"/>
</dbReference>
<sequence>EWRVASGEWRVASGEWRVASGEWRVASGEILGYIHFMSINSFYPLTFTCYENLKTKILITRHKIIILAHLP</sequence>
<feature type="non-terminal residue" evidence="1">
    <location>
        <position position="1"/>
    </location>
</feature>
<protein>
    <submittedName>
        <fullName evidence="1">Uncharacterized protein</fullName>
    </submittedName>
</protein>
<proteinExistence type="predicted"/>
<name>A0AAD3WZG3_PHODD</name>
<dbReference type="AlphaFoldDB" id="A0AAD3WZG3"/>
<gene>
    <name evidence="1" type="ORF">F6450_00190</name>
</gene>
<accession>A0AAD3WZG3</accession>
<reference evidence="1 2" key="1">
    <citation type="submission" date="2019-09" db="EMBL/GenBank/DDBJ databases">
        <title>Photobacterium damselae subsp. damselae CDC-2227-81, a human clinical isolate.</title>
        <authorList>
            <person name="Osorio C.R."/>
        </authorList>
    </citation>
    <scope>NUCLEOTIDE SEQUENCE [LARGE SCALE GENOMIC DNA]</scope>
    <source>
        <strain evidence="1 2">CDC-2227-81</strain>
    </source>
</reference>